<keyword evidence="2" id="KW-1185">Reference proteome</keyword>
<dbReference type="EMBL" id="CP042434">
    <property type="protein sequence ID" value="QEC72420.1"/>
    <property type="molecule type" value="Genomic_DNA"/>
</dbReference>
<dbReference type="Proteomes" id="UP000321291">
    <property type="component" value="Chromosome"/>
</dbReference>
<dbReference type="AlphaFoldDB" id="A0A5B8VLN0"/>
<organism evidence="1 2">
    <name type="scientific">Arachidicoccus ginsenosidivorans</name>
    <dbReference type="NCBI Taxonomy" id="496057"/>
    <lineage>
        <taxon>Bacteria</taxon>
        <taxon>Pseudomonadati</taxon>
        <taxon>Bacteroidota</taxon>
        <taxon>Chitinophagia</taxon>
        <taxon>Chitinophagales</taxon>
        <taxon>Chitinophagaceae</taxon>
        <taxon>Arachidicoccus</taxon>
    </lineage>
</organism>
<dbReference type="KEGG" id="agi:FSB73_12780"/>
<accession>A0A5B8VLN0</accession>
<protein>
    <submittedName>
        <fullName evidence="1">Uncharacterized protein</fullName>
    </submittedName>
</protein>
<dbReference type="RefSeq" id="WP_146782772.1">
    <property type="nucleotide sequence ID" value="NZ_CP042434.1"/>
</dbReference>
<evidence type="ECO:0000313" key="2">
    <source>
        <dbReference type="Proteomes" id="UP000321291"/>
    </source>
</evidence>
<dbReference type="OrthoDB" id="983063at2"/>
<evidence type="ECO:0000313" key="1">
    <source>
        <dbReference type="EMBL" id="QEC72420.1"/>
    </source>
</evidence>
<name>A0A5B8VLN0_9BACT</name>
<gene>
    <name evidence="1" type="ORF">FSB73_12780</name>
</gene>
<sequence>MKKGRQGKFKERSGHIERENKGLEIREDVGKPYIVLSLKDFENTQGQTFEQWEKDELLSLAITKLQMVCSLTRQEATRQQIIKEYPKGTFPPDSDFYHPKHIAPDIAWCSMHIQGKECVIGYFTDHIFNIVFLDQYHKFWKSRKRGT</sequence>
<proteinExistence type="predicted"/>
<reference evidence="1 2" key="1">
    <citation type="journal article" date="2017" name="Int. J. Syst. Evol. Microbiol.">
        <title>Arachidicoccus ginsenosidivorans sp. nov., with ginsenoside-converting activity isolated from ginseng cultivating soil.</title>
        <authorList>
            <person name="Siddiqi M.Z."/>
            <person name="Aslam Z."/>
            <person name="Im W.T."/>
        </authorList>
    </citation>
    <scope>NUCLEOTIDE SEQUENCE [LARGE SCALE GENOMIC DNA]</scope>
    <source>
        <strain evidence="1 2">Gsoil 809</strain>
    </source>
</reference>